<feature type="domain" description="N-acetyltransferase" evidence="1">
    <location>
        <begin position="9"/>
        <end position="180"/>
    </location>
</feature>
<dbReference type="InterPro" id="IPR000182">
    <property type="entry name" value="GNAT_dom"/>
</dbReference>
<dbReference type="GO" id="GO:0016747">
    <property type="term" value="F:acyltransferase activity, transferring groups other than amino-acyl groups"/>
    <property type="evidence" value="ECO:0007669"/>
    <property type="project" value="InterPro"/>
</dbReference>
<evidence type="ECO:0000313" key="2">
    <source>
        <dbReference type="EMBL" id="KFB09734.1"/>
    </source>
</evidence>
<dbReference type="PANTHER" id="PTHR43792:SF1">
    <property type="entry name" value="N-ACETYLTRANSFERASE DOMAIN-CONTAINING PROTEIN"/>
    <property type="match status" value="1"/>
</dbReference>
<organism evidence="2 3">
    <name type="scientific">Nitratireductor basaltis</name>
    <dbReference type="NCBI Taxonomy" id="472175"/>
    <lineage>
        <taxon>Bacteria</taxon>
        <taxon>Pseudomonadati</taxon>
        <taxon>Pseudomonadota</taxon>
        <taxon>Alphaproteobacteria</taxon>
        <taxon>Hyphomicrobiales</taxon>
        <taxon>Phyllobacteriaceae</taxon>
        <taxon>Nitratireductor</taxon>
    </lineage>
</organism>
<dbReference type="PATRIC" id="fig|472175.3.peg.765"/>
<reference evidence="2 3" key="1">
    <citation type="submission" date="2014-05" db="EMBL/GenBank/DDBJ databases">
        <title>Draft Genome Sequence of Nitratireductor basaltis Strain UMTGB225, A Marine Bacterium Isolated from Green Barrel Tunicate.</title>
        <authorList>
            <person name="Gan H.Y."/>
        </authorList>
    </citation>
    <scope>NUCLEOTIDE SEQUENCE [LARGE SCALE GENOMIC DNA]</scope>
    <source>
        <strain evidence="2 3">UMTGB225</strain>
    </source>
</reference>
<evidence type="ECO:0000259" key="1">
    <source>
        <dbReference type="PROSITE" id="PS51186"/>
    </source>
</evidence>
<dbReference type="RefSeq" id="WP_036479891.1">
    <property type="nucleotide sequence ID" value="NZ_JMQM01000001.1"/>
</dbReference>
<comment type="caution">
    <text evidence="2">The sequence shown here is derived from an EMBL/GenBank/DDBJ whole genome shotgun (WGS) entry which is preliminary data.</text>
</comment>
<protein>
    <submittedName>
        <fullName evidence="2">GCN5-related N-acetyltransferase</fullName>
    </submittedName>
</protein>
<dbReference type="EMBL" id="JMQM01000001">
    <property type="protein sequence ID" value="KFB09734.1"/>
    <property type="molecule type" value="Genomic_DNA"/>
</dbReference>
<evidence type="ECO:0000313" key="3">
    <source>
        <dbReference type="Proteomes" id="UP000053675"/>
    </source>
</evidence>
<dbReference type="InterPro" id="IPR051531">
    <property type="entry name" value="N-acetyltransferase"/>
</dbReference>
<dbReference type="SUPFAM" id="SSF55729">
    <property type="entry name" value="Acyl-CoA N-acyltransferases (Nat)"/>
    <property type="match status" value="1"/>
</dbReference>
<proteinExistence type="predicted"/>
<accession>A0A084U9U8</accession>
<dbReference type="InterPro" id="IPR016181">
    <property type="entry name" value="Acyl_CoA_acyltransferase"/>
</dbReference>
<dbReference type="Proteomes" id="UP000053675">
    <property type="component" value="Unassembled WGS sequence"/>
</dbReference>
<name>A0A084U9U8_9HYPH</name>
<gene>
    <name evidence="2" type="ORF">EL18_00752</name>
</gene>
<dbReference type="Pfam" id="PF13302">
    <property type="entry name" value="Acetyltransf_3"/>
    <property type="match status" value="1"/>
</dbReference>
<dbReference type="OrthoDB" id="6293260at2"/>
<dbReference type="PANTHER" id="PTHR43792">
    <property type="entry name" value="GNAT FAMILY, PUTATIVE (AFU_ORTHOLOGUE AFUA_3G00765)-RELATED-RELATED"/>
    <property type="match status" value="1"/>
</dbReference>
<dbReference type="AlphaFoldDB" id="A0A084U9U8"/>
<sequence>MSLLQTERLLIRNWQESDRALFHRINSDDRVMSFFPFRRNRAEADEMMDGLSREISDLGYGLAALERKDDGQVIGFTGIRKVQDLPVLPDSSHEIGWRLIPEAWGKGFATEAANAWLVFAFRRLQLAEIHSFAVHDNLASLAVMQRIGMRELDGKAFDHPAVPDSHPHLKRHRLYRLKAEEWERL</sequence>
<keyword evidence="3" id="KW-1185">Reference proteome</keyword>
<dbReference type="STRING" id="472175.EL18_00752"/>
<dbReference type="eggNOG" id="COG1670">
    <property type="taxonomic scope" value="Bacteria"/>
</dbReference>
<dbReference type="PROSITE" id="PS51186">
    <property type="entry name" value="GNAT"/>
    <property type="match status" value="1"/>
</dbReference>
<dbReference type="Gene3D" id="3.40.630.30">
    <property type="match status" value="1"/>
</dbReference>
<keyword evidence="2" id="KW-0808">Transferase</keyword>